<dbReference type="InterPro" id="IPR036291">
    <property type="entry name" value="NAD(P)-bd_dom_sf"/>
</dbReference>
<dbReference type="PRINTS" id="PR00080">
    <property type="entry name" value="SDRFAMILY"/>
</dbReference>
<dbReference type="InterPro" id="IPR020904">
    <property type="entry name" value="Sc_DH/Rdtase_CS"/>
</dbReference>
<dbReference type="FunFam" id="3.40.50.720:FF:000173">
    <property type="entry name" value="3-oxoacyl-[acyl-carrier protein] reductase"/>
    <property type="match status" value="1"/>
</dbReference>
<dbReference type="NCBIfam" id="NF009466">
    <property type="entry name" value="PRK12826.1-2"/>
    <property type="match status" value="1"/>
</dbReference>
<accession>X0X767</accession>
<dbReference type="PROSITE" id="PS00061">
    <property type="entry name" value="ADH_SHORT"/>
    <property type="match status" value="1"/>
</dbReference>
<dbReference type="GO" id="GO:0032787">
    <property type="term" value="P:monocarboxylic acid metabolic process"/>
    <property type="evidence" value="ECO:0007669"/>
    <property type="project" value="UniProtKB-ARBA"/>
</dbReference>
<sequence length="243" mass="25935">GLKDKVAIVTGGSRGIGAAISLELGRQGAHVALTCSSRVDAAGQVAAHIQEMGGRTMVLKADVADFEQTQETVDAVARELGELDILVCNAGVTWDGVIWKMSEKQWDTVINTNLKGYFNYNRAAAQVFKDRKYGKIVNLSSINGLRGKFAQVNYSASKGGIIALSKALAKELGKFNVNVNVVAPGMVMTEMARNIPPEFLNKAVNETVLGRVADPDDVANVVAFLCSDRSRHITGEVIKVDGG</sequence>
<comment type="caution">
    <text evidence="4">The sequence shown here is derived from an EMBL/GenBank/DDBJ whole genome shotgun (WGS) entry which is preliminary data.</text>
</comment>
<proteinExistence type="inferred from homology"/>
<organism evidence="4">
    <name type="scientific">marine sediment metagenome</name>
    <dbReference type="NCBI Taxonomy" id="412755"/>
    <lineage>
        <taxon>unclassified sequences</taxon>
        <taxon>metagenomes</taxon>
        <taxon>ecological metagenomes</taxon>
    </lineage>
</organism>
<dbReference type="AlphaFoldDB" id="X0X767"/>
<evidence type="ECO:0000259" key="3">
    <source>
        <dbReference type="SMART" id="SM00822"/>
    </source>
</evidence>
<comment type="similarity">
    <text evidence="1">Belongs to the short-chain dehydrogenases/reductases (SDR) family.</text>
</comment>
<dbReference type="PANTHER" id="PTHR42879">
    <property type="entry name" value="3-OXOACYL-(ACYL-CARRIER-PROTEIN) REDUCTASE"/>
    <property type="match status" value="1"/>
</dbReference>
<dbReference type="SUPFAM" id="SSF51735">
    <property type="entry name" value="NAD(P)-binding Rossmann-fold domains"/>
    <property type="match status" value="1"/>
</dbReference>
<protein>
    <recommendedName>
        <fullName evidence="3">Ketoreductase domain-containing protein</fullName>
    </recommendedName>
</protein>
<dbReference type="NCBIfam" id="NF005559">
    <property type="entry name" value="PRK07231.1"/>
    <property type="match status" value="1"/>
</dbReference>
<dbReference type="EMBL" id="BARS01048677">
    <property type="protein sequence ID" value="GAG39064.1"/>
    <property type="molecule type" value="Genomic_DNA"/>
</dbReference>
<dbReference type="GO" id="GO:0016491">
    <property type="term" value="F:oxidoreductase activity"/>
    <property type="evidence" value="ECO:0007669"/>
    <property type="project" value="UniProtKB-KW"/>
</dbReference>
<evidence type="ECO:0000256" key="2">
    <source>
        <dbReference type="ARBA" id="ARBA00023002"/>
    </source>
</evidence>
<dbReference type="SMART" id="SM00822">
    <property type="entry name" value="PKS_KR"/>
    <property type="match status" value="1"/>
</dbReference>
<reference evidence="4" key="1">
    <citation type="journal article" date="2014" name="Front. Microbiol.">
        <title>High frequency of phylogenetically diverse reductive dehalogenase-homologous genes in deep subseafloor sedimentary metagenomes.</title>
        <authorList>
            <person name="Kawai M."/>
            <person name="Futagami T."/>
            <person name="Toyoda A."/>
            <person name="Takaki Y."/>
            <person name="Nishi S."/>
            <person name="Hori S."/>
            <person name="Arai W."/>
            <person name="Tsubouchi T."/>
            <person name="Morono Y."/>
            <person name="Uchiyama I."/>
            <person name="Ito T."/>
            <person name="Fujiyama A."/>
            <person name="Inagaki F."/>
            <person name="Takami H."/>
        </authorList>
    </citation>
    <scope>NUCLEOTIDE SEQUENCE</scope>
    <source>
        <strain evidence="4">Expedition CK06-06</strain>
    </source>
</reference>
<name>X0X767_9ZZZZ</name>
<dbReference type="PRINTS" id="PR00081">
    <property type="entry name" value="GDHRDH"/>
</dbReference>
<dbReference type="PANTHER" id="PTHR42879:SF2">
    <property type="entry name" value="3-OXOACYL-[ACYL-CARRIER-PROTEIN] REDUCTASE FABG"/>
    <property type="match status" value="1"/>
</dbReference>
<dbReference type="InterPro" id="IPR002347">
    <property type="entry name" value="SDR_fam"/>
</dbReference>
<keyword evidence="2" id="KW-0560">Oxidoreductase</keyword>
<dbReference type="Pfam" id="PF13561">
    <property type="entry name" value="adh_short_C2"/>
    <property type="match status" value="1"/>
</dbReference>
<evidence type="ECO:0000256" key="1">
    <source>
        <dbReference type="ARBA" id="ARBA00006484"/>
    </source>
</evidence>
<feature type="domain" description="Ketoreductase" evidence="3">
    <location>
        <begin position="5"/>
        <end position="191"/>
    </location>
</feature>
<gene>
    <name evidence="4" type="ORF">S01H1_72912</name>
</gene>
<dbReference type="Gene3D" id="3.40.50.720">
    <property type="entry name" value="NAD(P)-binding Rossmann-like Domain"/>
    <property type="match status" value="1"/>
</dbReference>
<dbReference type="InterPro" id="IPR050259">
    <property type="entry name" value="SDR"/>
</dbReference>
<evidence type="ECO:0000313" key="4">
    <source>
        <dbReference type="EMBL" id="GAG39064.1"/>
    </source>
</evidence>
<feature type="non-terminal residue" evidence="4">
    <location>
        <position position="243"/>
    </location>
</feature>
<dbReference type="InterPro" id="IPR057326">
    <property type="entry name" value="KR_dom"/>
</dbReference>
<feature type="non-terminal residue" evidence="4">
    <location>
        <position position="1"/>
    </location>
</feature>